<proteinExistence type="predicted"/>
<dbReference type="GO" id="GO:0030436">
    <property type="term" value="P:asexual sporulation"/>
    <property type="evidence" value="ECO:0007669"/>
    <property type="project" value="UniProtKB-UniRule"/>
</dbReference>
<sequence length="48" mass="5325">MSRRKNNVGSGRSASLEQGKAAGFNEETAQEPLSADYKLNNKKTKKRQ</sequence>
<dbReference type="RefSeq" id="WP_308464600.1">
    <property type="nucleotide sequence ID" value="NZ_BMHB01000001.1"/>
</dbReference>
<dbReference type="Pfam" id="PF08175">
    <property type="entry name" value="SspO"/>
    <property type="match status" value="1"/>
</dbReference>
<dbReference type="InterPro" id="IPR012613">
    <property type="entry name" value="SASP_SspO"/>
</dbReference>
<evidence type="ECO:0000256" key="3">
    <source>
        <dbReference type="SAM" id="MobiDB-lite"/>
    </source>
</evidence>
<dbReference type="NCBIfam" id="TIGR02864">
    <property type="entry name" value="spore_sspO"/>
    <property type="match status" value="1"/>
</dbReference>
<evidence type="ECO:0000256" key="1">
    <source>
        <dbReference type="ARBA" id="ARBA00022969"/>
    </source>
</evidence>
<evidence type="ECO:0000313" key="4">
    <source>
        <dbReference type="EMBL" id="GGI13641.1"/>
    </source>
</evidence>
<feature type="region of interest" description="Disordered" evidence="3">
    <location>
        <begin position="1"/>
        <end position="48"/>
    </location>
</feature>
<reference evidence="5" key="1">
    <citation type="journal article" date="2019" name="Int. J. Syst. Evol. Microbiol.">
        <title>The Global Catalogue of Microorganisms (GCM) 10K type strain sequencing project: providing services to taxonomists for standard genome sequencing and annotation.</title>
        <authorList>
            <consortium name="The Broad Institute Genomics Platform"/>
            <consortium name="The Broad Institute Genome Sequencing Center for Infectious Disease"/>
            <person name="Wu L."/>
            <person name="Ma J."/>
        </authorList>
    </citation>
    <scope>NUCLEOTIDE SEQUENCE [LARGE SCALE GENOMIC DNA]</scope>
    <source>
        <strain evidence="5">CGMCC 1.14993</strain>
    </source>
</reference>
<name>A0A8J3F1S0_9BACI</name>
<organism evidence="4 5">
    <name type="scientific">Gottfriedia solisilvae</name>
    <dbReference type="NCBI Taxonomy" id="1516104"/>
    <lineage>
        <taxon>Bacteria</taxon>
        <taxon>Bacillati</taxon>
        <taxon>Bacillota</taxon>
        <taxon>Bacilli</taxon>
        <taxon>Bacillales</taxon>
        <taxon>Bacillaceae</taxon>
        <taxon>Gottfriedia</taxon>
    </lineage>
</organism>
<accession>A0A8J3F1S0</accession>
<protein>
    <recommendedName>
        <fullName evidence="2">Small acid-soluble spore protein O</fullName>
    </recommendedName>
</protein>
<dbReference type="GO" id="GO:0030435">
    <property type="term" value="P:sporulation resulting in formation of a cellular spore"/>
    <property type="evidence" value="ECO:0007669"/>
    <property type="project" value="UniProtKB-KW"/>
</dbReference>
<comment type="caution">
    <text evidence="4">The sequence shown here is derived from an EMBL/GenBank/DDBJ whole genome shotgun (WGS) entry which is preliminary data.</text>
</comment>
<keyword evidence="5" id="KW-1185">Reference proteome</keyword>
<dbReference type="Proteomes" id="UP000626244">
    <property type="component" value="Unassembled WGS sequence"/>
</dbReference>
<dbReference type="EMBL" id="BMHB01000001">
    <property type="protein sequence ID" value="GGI13641.1"/>
    <property type="molecule type" value="Genomic_DNA"/>
</dbReference>
<dbReference type="AlphaFoldDB" id="A0A8J3F1S0"/>
<gene>
    <name evidence="4" type="ORF">GCM10007380_18930</name>
</gene>
<evidence type="ECO:0000313" key="5">
    <source>
        <dbReference type="Proteomes" id="UP000626244"/>
    </source>
</evidence>
<evidence type="ECO:0000256" key="2">
    <source>
        <dbReference type="NCBIfam" id="TIGR02864"/>
    </source>
</evidence>
<keyword evidence="1" id="KW-0749">Sporulation</keyword>
<feature type="compositionally biased region" description="Polar residues" evidence="3">
    <location>
        <begin position="7"/>
        <end position="16"/>
    </location>
</feature>
<dbReference type="GO" id="GO:0042601">
    <property type="term" value="C:endospore-forming forespore"/>
    <property type="evidence" value="ECO:0007669"/>
    <property type="project" value="InterPro"/>
</dbReference>